<evidence type="ECO:0000256" key="3">
    <source>
        <dbReference type="ARBA" id="ARBA00022527"/>
    </source>
</evidence>
<dbReference type="SMART" id="SM00220">
    <property type="entry name" value="S_TKc"/>
    <property type="match status" value="1"/>
</dbReference>
<dbReference type="GO" id="GO:0005737">
    <property type="term" value="C:cytoplasm"/>
    <property type="evidence" value="ECO:0007669"/>
    <property type="project" value="TreeGrafter"/>
</dbReference>
<dbReference type="InterPro" id="IPR017441">
    <property type="entry name" value="Protein_kinase_ATP_BS"/>
</dbReference>
<proteinExistence type="inferred from homology"/>
<dbReference type="InterPro" id="IPR028375">
    <property type="entry name" value="KA1/Ssp2_C"/>
</dbReference>
<feature type="binding site" evidence="10">
    <location>
        <position position="41"/>
    </location>
    <ligand>
        <name>ATP</name>
        <dbReference type="ChEBI" id="CHEBI:30616"/>
    </ligand>
</feature>
<evidence type="ECO:0000256" key="2">
    <source>
        <dbReference type="ARBA" id="ARBA00012513"/>
    </source>
</evidence>
<dbReference type="Proteomes" id="UP000291343">
    <property type="component" value="Unassembled WGS sequence"/>
</dbReference>
<comment type="catalytic activity">
    <reaction evidence="9">
        <text>L-seryl-[protein] + ATP = O-phospho-L-seryl-[protein] + ADP + H(+)</text>
        <dbReference type="Rhea" id="RHEA:17989"/>
        <dbReference type="Rhea" id="RHEA-COMP:9863"/>
        <dbReference type="Rhea" id="RHEA-COMP:11604"/>
        <dbReference type="ChEBI" id="CHEBI:15378"/>
        <dbReference type="ChEBI" id="CHEBI:29999"/>
        <dbReference type="ChEBI" id="CHEBI:30616"/>
        <dbReference type="ChEBI" id="CHEBI:83421"/>
        <dbReference type="ChEBI" id="CHEBI:456216"/>
        <dbReference type="EC" id="2.7.11.1"/>
    </reaction>
</comment>
<dbReference type="PROSITE" id="PS50032">
    <property type="entry name" value="KA1"/>
    <property type="match status" value="1"/>
</dbReference>
<dbReference type="Gene3D" id="1.10.510.10">
    <property type="entry name" value="Transferase(Phosphotransferase) domain 1"/>
    <property type="match status" value="1"/>
</dbReference>
<keyword evidence="6" id="KW-0418">Kinase</keyword>
<dbReference type="SUPFAM" id="SSF103243">
    <property type="entry name" value="KA1-like"/>
    <property type="match status" value="1"/>
</dbReference>
<dbReference type="InterPro" id="IPR000719">
    <property type="entry name" value="Prot_kinase_dom"/>
</dbReference>
<evidence type="ECO:0000259" key="13">
    <source>
        <dbReference type="PROSITE" id="PS50032"/>
    </source>
</evidence>
<evidence type="ECO:0000313" key="15">
    <source>
        <dbReference type="Proteomes" id="UP000291343"/>
    </source>
</evidence>
<dbReference type="PROSITE" id="PS00107">
    <property type="entry name" value="PROTEIN_KINASE_ATP"/>
    <property type="match status" value="1"/>
</dbReference>
<dbReference type="STRING" id="195883.A0A482XI31"/>
<keyword evidence="5 10" id="KW-0547">Nucleotide-binding</keyword>
<comment type="catalytic activity">
    <reaction evidence="8">
        <text>L-threonyl-[protein] + ATP = O-phospho-L-threonyl-[protein] + ADP + H(+)</text>
        <dbReference type="Rhea" id="RHEA:46608"/>
        <dbReference type="Rhea" id="RHEA-COMP:11060"/>
        <dbReference type="Rhea" id="RHEA-COMP:11605"/>
        <dbReference type="ChEBI" id="CHEBI:15378"/>
        <dbReference type="ChEBI" id="CHEBI:30013"/>
        <dbReference type="ChEBI" id="CHEBI:30616"/>
        <dbReference type="ChEBI" id="CHEBI:61977"/>
        <dbReference type="ChEBI" id="CHEBI:456216"/>
        <dbReference type="EC" id="2.7.11.1"/>
    </reaction>
</comment>
<dbReference type="InterPro" id="IPR008271">
    <property type="entry name" value="Ser/Thr_kinase_AS"/>
</dbReference>
<dbReference type="FunCoup" id="A0A482XI31">
    <property type="interactions" value="96"/>
</dbReference>
<dbReference type="FunFam" id="1.10.510.10:FF:000271">
    <property type="entry name" value="Non-specific serine/threonine protein kinase"/>
    <property type="match status" value="1"/>
</dbReference>
<evidence type="ECO:0000256" key="10">
    <source>
        <dbReference type="PROSITE-ProRule" id="PRU10141"/>
    </source>
</evidence>
<dbReference type="FunFam" id="3.30.200.20:FF:000003">
    <property type="entry name" value="Non-specific serine/threonine protein kinase"/>
    <property type="match status" value="1"/>
</dbReference>
<dbReference type="GO" id="GO:0035556">
    <property type="term" value="P:intracellular signal transduction"/>
    <property type="evidence" value="ECO:0007669"/>
    <property type="project" value="TreeGrafter"/>
</dbReference>
<dbReference type="Pfam" id="PF00069">
    <property type="entry name" value="Pkinase"/>
    <property type="match status" value="1"/>
</dbReference>
<dbReference type="SUPFAM" id="SSF56112">
    <property type="entry name" value="Protein kinase-like (PK-like)"/>
    <property type="match status" value="1"/>
</dbReference>
<keyword evidence="3" id="KW-0723">Serine/threonine-protein kinase</keyword>
<sequence>MVQQYRALKNRYEIEKTIGSGGFAKVKLATHILTGEKVAIKIMEKLYLGKDLHRVKTELEALKGLSHHHISKLYEVIETPTHFFIVMEYCSGGELFDHIVEKKKLSEMESRLFFRQILSAVAYAHSKGYAHRDLKPENVLLDKDQTLKLIDFGLCARPSGGLQCHLNTSCGSPTYAAPELIKSEEYLGSEVDVWSMGVLLYALLCGFLPFDADNIKTLYEKISNGHYEEPSWLSSGSKSLLKRMLEIDRKKRITVEELLDHRWMKLGFNEPVCYNSLFNFDERDDECVKLLAEYHGVECDAMWGRLSKMNYDHDTATYLILLMRKKQGQPIKLAARVALPRLCLTDRRLVEENRRNEEKDRKIVARSDRPSLDENRPVGSPGRRMRKRLHSPGPDEASSPVPAKMSTGQKAKHLDVPTTPKQKVPNPDWLSHTPRGITSPGQKILGSIEKSFNKVRNVLTPKRRQNNANGEQREKATVLTAKNMCNISTTSSSDPDAVFDKLKQALESRGIVCNAQGFTLRGKVEEDDSEARHLKLSFELEVCLMPSPAGDSATGAPLVVIRRKRLKGDAWCYKKICEEILNLTVPQV</sequence>
<keyword evidence="7 10" id="KW-0067">ATP-binding</keyword>
<dbReference type="PROSITE" id="PS00108">
    <property type="entry name" value="PROTEIN_KINASE_ST"/>
    <property type="match status" value="1"/>
</dbReference>
<dbReference type="PANTHER" id="PTHR24346">
    <property type="entry name" value="MAP/MICROTUBULE AFFINITY-REGULATING KINASE"/>
    <property type="match status" value="1"/>
</dbReference>
<evidence type="ECO:0000259" key="12">
    <source>
        <dbReference type="PROSITE" id="PS50011"/>
    </source>
</evidence>
<name>A0A482XI31_LAOST</name>
<dbReference type="SMR" id="A0A482XI31"/>
<keyword evidence="15" id="KW-1185">Reference proteome</keyword>
<evidence type="ECO:0000256" key="11">
    <source>
        <dbReference type="SAM" id="MobiDB-lite"/>
    </source>
</evidence>
<evidence type="ECO:0000256" key="6">
    <source>
        <dbReference type="ARBA" id="ARBA00022777"/>
    </source>
</evidence>
<evidence type="ECO:0000256" key="7">
    <source>
        <dbReference type="ARBA" id="ARBA00022840"/>
    </source>
</evidence>
<keyword evidence="4" id="KW-0808">Transferase</keyword>
<dbReference type="AlphaFoldDB" id="A0A482XI31"/>
<gene>
    <name evidence="14" type="ORF">LSTR_LSTR017655</name>
</gene>
<dbReference type="EC" id="2.7.11.1" evidence="2"/>
<dbReference type="InterPro" id="IPR001772">
    <property type="entry name" value="KA1_dom"/>
</dbReference>
<evidence type="ECO:0000256" key="8">
    <source>
        <dbReference type="ARBA" id="ARBA00047899"/>
    </source>
</evidence>
<evidence type="ECO:0000256" key="5">
    <source>
        <dbReference type="ARBA" id="ARBA00022741"/>
    </source>
</evidence>
<evidence type="ECO:0000256" key="9">
    <source>
        <dbReference type="ARBA" id="ARBA00048679"/>
    </source>
</evidence>
<comment type="similarity">
    <text evidence="1">Belongs to the protein kinase superfamily. CAMK Ser/Thr protein kinase family. SNF1 subfamily.</text>
</comment>
<evidence type="ECO:0000313" key="14">
    <source>
        <dbReference type="EMBL" id="RZF45432.1"/>
    </source>
</evidence>
<dbReference type="CDD" id="cd14341">
    <property type="entry name" value="UBA_MELK"/>
    <property type="match status" value="1"/>
</dbReference>
<dbReference type="InterPro" id="IPR011009">
    <property type="entry name" value="Kinase-like_dom_sf"/>
</dbReference>
<feature type="domain" description="KA1" evidence="13">
    <location>
        <begin position="529"/>
        <end position="586"/>
    </location>
</feature>
<dbReference type="GO" id="GO:0005524">
    <property type="term" value="F:ATP binding"/>
    <property type="evidence" value="ECO:0007669"/>
    <property type="project" value="UniProtKB-UniRule"/>
</dbReference>
<evidence type="ECO:0000256" key="4">
    <source>
        <dbReference type="ARBA" id="ARBA00022679"/>
    </source>
</evidence>
<dbReference type="PROSITE" id="PS50011">
    <property type="entry name" value="PROTEIN_KINASE_DOM"/>
    <property type="match status" value="1"/>
</dbReference>
<comment type="caution">
    <text evidence="14">The sequence shown here is derived from an EMBL/GenBank/DDBJ whole genome shotgun (WGS) entry which is preliminary data.</text>
</comment>
<feature type="region of interest" description="Disordered" evidence="11">
    <location>
        <begin position="353"/>
        <end position="441"/>
    </location>
</feature>
<protein>
    <recommendedName>
        <fullName evidence="2">non-specific serine/threonine protein kinase</fullName>
        <ecNumber evidence="2">2.7.11.1</ecNumber>
    </recommendedName>
</protein>
<dbReference type="CDD" id="cd12198">
    <property type="entry name" value="MELK_C"/>
    <property type="match status" value="1"/>
</dbReference>
<dbReference type="OrthoDB" id="193931at2759"/>
<reference evidence="14 15" key="1">
    <citation type="journal article" date="2017" name="Gigascience">
        <title>Genome sequence of the small brown planthopper, Laodelphax striatellus.</title>
        <authorList>
            <person name="Zhu J."/>
            <person name="Jiang F."/>
            <person name="Wang X."/>
            <person name="Yang P."/>
            <person name="Bao Y."/>
            <person name="Zhao W."/>
            <person name="Wang W."/>
            <person name="Lu H."/>
            <person name="Wang Q."/>
            <person name="Cui N."/>
            <person name="Li J."/>
            <person name="Chen X."/>
            <person name="Luo L."/>
            <person name="Yu J."/>
            <person name="Kang L."/>
            <person name="Cui F."/>
        </authorList>
    </citation>
    <scope>NUCLEOTIDE SEQUENCE [LARGE SCALE GENOMIC DNA]</scope>
    <source>
        <strain evidence="14">Lst14</strain>
    </source>
</reference>
<organism evidence="14 15">
    <name type="scientific">Laodelphax striatellus</name>
    <name type="common">Small brown planthopper</name>
    <name type="synonym">Delphax striatella</name>
    <dbReference type="NCBI Taxonomy" id="195883"/>
    <lineage>
        <taxon>Eukaryota</taxon>
        <taxon>Metazoa</taxon>
        <taxon>Ecdysozoa</taxon>
        <taxon>Arthropoda</taxon>
        <taxon>Hexapoda</taxon>
        <taxon>Insecta</taxon>
        <taxon>Pterygota</taxon>
        <taxon>Neoptera</taxon>
        <taxon>Paraneoptera</taxon>
        <taxon>Hemiptera</taxon>
        <taxon>Auchenorrhyncha</taxon>
        <taxon>Fulgoroidea</taxon>
        <taxon>Delphacidae</taxon>
        <taxon>Criomorphinae</taxon>
        <taxon>Laodelphax</taxon>
    </lineage>
</organism>
<dbReference type="InParanoid" id="A0A482XI31"/>
<feature type="compositionally biased region" description="Basic and acidic residues" evidence="11">
    <location>
        <begin position="353"/>
        <end position="376"/>
    </location>
</feature>
<evidence type="ECO:0000256" key="1">
    <source>
        <dbReference type="ARBA" id="ARBA00006234"/>
    </source>
</evidence>
<dbReference type="EMBL" id="QKKF02009179">
    <property type="protein sequence ID" value="RZF45432.1"/>
    <property type="molecule type" value="Genomic_DNA"/>
</dbReference>
<dbReference type="Gene3D" id="3.30.310.80">
    <property type="entry name" value="Kinase associated domain 1, KA1"/>
    <property type="match status" value="1"/>
</dbReference>
<accession>A0A482XI31</accession>
<dbReference type="Pfam" id="PF02149">
    <property type="entry name" value="KA1"/>
    <property type="match status" value="1"/>
</dbReference>
<feature type="domain" description="Protein kinase" evidence="12">
    <location>
        <begin position="12"/>
        <end position="264"/>
    </location>
</feature>
<dbReference type="GO" id="GO:0106310">
    <property type="term" value="F:protein serine kinase activity"/>
    <property type="evidence" value="ECO:0007669"/>
    <property type="project" value="RHEA"/>
</dbReference>
<dbReference type="GO" id="GO:0004674">
    <property type="term" value="F:protein serine/threonine kinase activity"/>
    <property type="evidence" value="ECO:0007669"/>
    <property type="project" value="UniProtKB-KW"/>
</dbReference>
<dbReference type="PANTHER" id="PTHR24346:SF30">
    <property type="entry name" value="MATERNAL EMBRYONIC LEUCINE ZIPPER KINASE"/>
    <property type="match status" value="1"/>
</dbReference>